<organism evidence="2 3">
    <name type="scientific">Argiope bruennichi</name>
    <name type="common">Wasp spider</name>
    <name type="synonym">Aranea bruennichi</name>
    <dbReference type="NCBI Taxonomy" id="94029"/>
    <lineage>
        <taxon>Eukaryota</taxon>
        <taxon>Metazoa</taxon>
        <taxon>Ecdysozoa</taxon>
        <taxon>Arthropoda</taxon>
        <taxon>Chelicerata</taxon>
        <taxon>Arachnida</taxon>
        <taxon>Araneae</taxon>
        <taxon>Araneomorphae</taxon>
        <taxon>Entelegynae</taxon>
        <taxon>Araneoidea</taxon>
        <taxon>Araneidae</taxon>
        <taxon>Argiope</taxon>
    </lineage>
</organism>
<proteinExistence type="predicted"/>
<name>A0A8T0EX99_ARGBR</name>
<gene>
    <name evidence="2" type="ORF">HNY73_012613</name>
</gene>
<dbReference type="EMBL" id="JABXBU010001863">
    <property type="protein sequence ID" value="KAF8782314.1"/>
    <property type="molecule type" value="Genomic_DNA"/>
</dbReference>
<feature type="region of interest" description="Disordered" evidence="1">
    <location>
        <begin position="31"/>
        <end position="54"/>
    </location>
</feature>
<dbReference type="AlphaFoldDB" id="A0A8T0EX99"/>
<comment type="caution">
    <text evidence="2">The sequence shown here is derived from an EMBL/GenBank/DDBJ whole genome shotgun (WGS) entry which is preliminary data.</text>
</comment>
<evidence type="ECO:0000256" key="1">
    <source>
        <dbReference type="SAM" id="MobiDB-lite"/>
    </source>
</evidence>
<feature type="compositionally biased region" description="Acidic residues" evidence="1">
    <location>
        <begin position="31"/>
        <end position="43"/>
    </location>
</feature>
<protein>
    <submittedName>
        <fullName evidence="2">Uncharacterized protein</fullName>
    </submittedName>
</protein>
<reference evidence="2" key="1">
    <citation type="journal article" date="2020" name="bioRxiv">
        <title>Chromosome-level reference genome of the European wasp spider Argiope bruennichi: a resource for studies on range expansion and evolutionary adaptation.</title>
        <authorList>
            <person name="Sheffer M.M."/>
            <person name="Hoppe A."/>
            <person name="Krehenwinkel H."/>
            <person name="Uhl G."/>
            <person name="Kuss A.W."/>
            <person name="Jensen L."/>
            <person name="Jensen C."/>
            <person name="Gillespie R.G."/>
            <person name="Hoff K.J."/>
            <person name="Prost S."/>
        </authorList>
    </citation>
    <scope>NUCLEOTIDE SEQUENCE</scope>
</reference>
<feature type="region of interest" description="Disordered" evidence="1">
    <location>
        <begin position="104"/>
        <end position="140"/>
    </location>
</feature>
<evidence type="ECO:0000313" key="2">
    <source>
        <dbReference type="EMBL" id="KAF8782314.1"/>
    </source>
</evidence>
<evidence type="ECO:0000313" key="3">
    <source>
        <dbReference type="Proteomes" id="UP000807504"/>
    </source>
</evidence>
<reference evidence="2" key="2">
    <citation type="submission" date="2020-06" db="EMBL/GenBank/DDBJ databases">
        <authorList>
            <person name="Sheffer M."/>
        </authorList>
    </citation>
    <scope>NUCLEOTIDE SEQUENCE</scope>
</reference>
<sequence>MQEIQVKENKRTFQAMNYVPEIKEELKEEEEEVVEENNAEDEKESVYSFGPQPRVDPYGQWTTVVKEEPVEIDLQLPKPNEDLVEVVIPVAKDEPKLKFKEKVVGQIENSDPSEGVTFKKRKFAGSSAKRNARQRNLDDD</sequence>
<keyword evidence="3" id="KW-1185">Reference proteome</keyword>
<accession>A0A8T0EX99</accession>
<dbReference type="Proteomes" id="UP000807504">
    <property type="component" value="Unassembled WGS sequence"/>
</dbReference>